<reference evidence="2" key="1">
    <citation type="submission" date="2016-11" db="EMBL/GenBank/DDBJ databases">
        <title>The genome of Nicotiana attenuata.</title>
        <authorList>
            <person name="Xu S."/>
            <person name="Brockmoeller T."/>
            <person name="Gaquerel E."/>
            <person name="Navarro A."/>
            <person name="Kuhl H."/>
            <person name="Gase K."/>
            <person name="Ling Z."/>
            <person name="Zhou W."/>
            <person name="Kreitzer C."/>
            <person name="Stanke M."/>
            <person name="Tang H."/>
            <person name="Lyons E."/>
            <person name="Pandey P."/>
            <person name="Pandey S.P."/>
            <person name="Timmermann B."/>
            <person name="Baldwin I.T."/>
        </authorList>
    </citation>
    <scope>NUCLEOTIDE SEQUENCE [LARGE SCALE GENOMIC DNA]</scope>
    <source>
        <strain evidence="2">UT</strain>
    </source>
</reference>
<dbReference type="EMBL" id="MJEQ01001014">
    <property type="protein sequence ID" value="OIT32664.1"/>
    <property type="molecule type" value="Genomic_DNA"/>
</dbReference>
<accession>A0A314KVK9</accession>
<feature type="region of interest" description="Disordered" evidence="1">
    <location>
        <begin position="231"/>
        <end position="259"/>
    </location>
</feature>
<feature type="compositionally biased region" description="Basic residues" evidence="1">
    <location>
        <begin position="155"/>
        <end position="166"/>
    </location>
</feature>
<evidence type="ECO:0000256" key="1">
    <source>
        <dbReference type="SAM" id="MobiDB-lite"/>
    </source>
</evidence>
<feature type="region of interest" description="Disordered" evidence="1">
    <location>
        <begin position="37"/>
        <end position="63"/>
    </location>
</feature>
<keyword evidence="3" id="KW-1185">Reference proteome</keyword>
<feature type="compositionally biased region" description="Basic and acidic residues" evidence="1">
    <location>
        <begin position="238"/>
        <end position="259"/>
    </location>
</feature>
<dbReference type="Proteomes" id="UP000187609">
    <property type="component" value="Unassembled WGS sequence"/>
</dbReference>
<dbReference type="Gramene" id="OIT32664">
    <property type="protein sequence ID" value="OIT32664"/>
    <property type="gene ID" value="A4A49_23238"/>
</dbReference>
<dbReference type="AlphaFoldDB" id="A0A314KVK9"/>
<proteinExistence type="predicted"/>
<gene>
    <name evidence="2" type="ORF">A4A49_23238</name>
</gene>
<sequence length="259" mass="30068">MEIQITKTIEKFENQNMETIPSTTIESSMKDIIVSSRPISTQDTSRDIDEQVPESPSNFQMQNRGDDIKDIAGQIPMEIDFQNKEVRTTMIQEKPTDIIPNLDNVQNKAHMDRSSTAPDAIQCNNNSIQCNRLAQNQTSQDTLPAHSEDIPLSSRARKKAKKKKRMQDRTLKRMRLGTTVNNKFQLQARRKLLKFLTRLLAHKGKIRKFKKKSTKLFNKGIYHQEVSKLRMQPKSKIFQKDPKKPQKRSIDDQCPKLEY</sequence>
<name>A0A314KVK9_NICAT</name>
<protein>
    <submittedName>
        <fullName evidence="2">Uncharacterized protein</fullName>
    </submittedName>
</protein>
<evidence type="ECO:0000313" key="2">
    <source>
        <dbReference type="EMBL" id="OIT32664.1"/>
    </source>
</evidence>
<organism evidence="2 3">
    <name type="scientific">Nicotiana attenuata</name>
    <name type="common">Coyote tobacco</name>
    <dbReference type="NCBI Taxonomy" id="49451"/>
    <lineage>
        <taxon>Eukaryota</taxon>
        <taxon>Viridiplantae</taxon>
        <taxon>Streptophyta</taxon>
        <taxon>Embryophyta</taxon>
        <taxon>Tracheophyta</taxon>
        <taxon>Spermatophyta</taxon>
        <taxon>Magnoliopsida</taxon>
        <taxon>eudicotyledons</taxon>
        <taxon>Gunneridae</taxon>
        <taxon>Pentapetalae</taxon>
        <taxon>asterids</taxon>
        <taxon>lamiids</taxon>
        <taxon>Solanales</taxon>
        <taxon>Solanaceae</taxon>
        <taxon>Nicotianoideae</taxon>
        <taxon>Nicotianeae</taxon>
        <taxon>Nicotiana</taxon>
    </lineage>
</organism>
<comment type="caution">
    <text evidence="2">The sequence shown here is derived from an EMBL/GenBank/DDBJ whole genome shotgun (WGS) entry which is preliminary data.</text>
</comment>
<feature type="compositionally biased region" description="Polar residues" evidence="1">
    <location>
        <begin position="54"/>
        <end position="63"/>
    </location>
</feature>
<feature type="region of interest" description="Disordered" evidence="1">
    <location>
        <begin position="137"/>
        <end position="168"/>
    </location>
</feature>
<dbReference type="SMR" id="A0A314KVK9"/>
<evidence type="ECO:0000313" key="3">
    <source>
        <dbReference type="Proteomes" id="UP000187609"/>
    </source>
</evidence>